<protein>
    <submittedName>
        <fullName evidence="3">(2,3-dihydroxybenzoyl)adenylate synthase</fullName>
    </submittedName>
</protein>
<dbReference type="InterPro" id="IPR050237">
    <property type="entry name" value="ATP-dep_AMP-bd_enzyme"/>
</dbReference>
<dbReference type="PANTHER" id="PTHR43767">
    <property type="entry name" value="LONG-CHAIN-FATTY-ACID--COA LIGASE"/>
    <property type="match status" value="1"/>
</dbReference>
<dbReference type="RefSeq" id="WP_379582460.1">
    <property type="nucleotide sequence ID" value="NZ_JBHUFV010000096.1"/>
</dbReference>
<dbReference type="InterPro" id="IPR020845">
    <property type="entry name" value="AMP-binding_CS"/>
</dbReference>
<gene>
    <name evidence="3" type="ORF">ACFSKW_50810</name>
</gene>
<dbReference type="InterPro" id="IPR000873">
    <property type="entry name" value="AMP-dep_synth/lig_dom"/>
</dbReference>
<evidence type="ECO:0000259" key="1">
    <source>
        <dbReference type="Pfam" id="PF00501"/>
    </source>
</evidence>
<dbReference type="SUPFAM" id="SSF56801">
    <property type="entry name" value="Acetyl-CoA synthetase-like"/>
    <property type="match status" value="1"/>
</dbReference>
<evidence type="ECO:0000259" key="2">
    <source>
        <dbReference type="Pfam" id="PF13193"/>
    </source>
</evidence>
<proteinExistence type="predicted"/>
<dbReference type="InterPro" id="IPR045851">
    <property type="entry name" value="AMP-bd_C_sf"/>
</dbReference>
<dbReference type="Gene3D" id="3.40.50.980">
    <property type="match status" value="2"/>
</dbReference>
<dbReference type="EMBL" id="JBHUFV010000096">
    <property type="protein sequence ID" value="MFD1939777.1"/>
    <property type="molecule type" value="Genomic_DNA"/>
</dbReference>
<evidence type="ECO:0000313" key="4">
    <source>
        <dbReference type="Proteomes" id="UP001597368"/>
    </source>
</evidence>
<feature type="domain" description="AMP-dependent synthetase/ligase" evidence="1">
    <location>
        <begin position="35"/>
        <end position="390"/>
    </location>
</feature>
<dbReference type="Proteomes" id="UP001597368">
    <property type="component" value="Unassembled WGS sequence"/>
</dbReference>
<dbReference type="Gene3D" id="2.30.38.10">
    <property type="entry name" value="Luciferase, Domain 3"/>
    <property type="match status" value="1"/>
</dbReference>
<dbReference type="PROSITE" id="PS00455">
    <property type="entry name" value="AMP_BINDING"/>
    <property type="match status" value="1"/>
</dbReference>
<dbReference type="PANTHER" id="PTHR43767:SF1">
    <property type="entry name" value="NONRIBOSOMAL PEPTIDE SYNTHASE PES1 (EUROFUNG)-RELATED"/>
    <property type="match status" value="1"/>
</dbReference>
<organism evidence="3 4">
    <name type="scientific">Nonomuraea mangrovi</name>
    <dbReference type="NCBI Taxonomy" id="2316207"/>
    <lineage>
        <taxon>Bacteria</taxon>
        <taxon>Bacillati</taxon>
        <taxon>Actinomycetota</taxon>
        <taxon>Actinomycetes</taxon>
        <taxon>Streptosporangiales</taxon>
        <taxon>Streptosporangiaceae</taxon>
        <taxon>Nonomuraea</taxon>
    </lineage>
</organism>
<keyword evidence="4" id="KW-1185">Reference proteome</keyword>
<dbReference type="Pfam" id="PF13193">
    <property type="entry name" value="AMP-binding_C"/>
    <property type="match status" value="1"/>
</dbReference>
<dbReference type="InterPro" id="IPR025110">
    <property type="entry name" value="AMP-bd_C"/>
</dbReference>
<feature type="domain" description="AMP-binding enzyme C-terminal" evidence="2">
    <location>
        <begin position="441"/>
        <end position="516"/>
    </location>
</feature>
<evidence type="ECO:0000313" key="3">
    <source>
        <dbReference type="EMBL" id="MFD1939777.1"/>
    </source>
</evidence>
<dbReference type="Pfam" id="PF00501">
    <property type="entry name" value="AMP-binding"/>
    <property type="match status" value="1"/>
</dbReference>
<comment type="caution">
    <text evidence="3">The sequence shown here is derived from an EMBL/GenBank/DDBJ whole genome shotgun (WGS) entry which is preliminary data.</text>
</comment>
<reference evidence="4" key="1">
    <citation type="journal article" date="2019" name="Int. J. Syst. Evol. Microbiol.">
        <title>The Global Catalogue of Microorganisms (GCM) 10K type strain sequencing project: providing services to taxonomists for standard genome sequencing and annotation.</title>
        <authorList>
            <consortium name="The Broad Institute Genomics Platform"/>
            <consortium name="The Broad Institute Genome Sequencing Center for Infectious Disease"/>
            <person name="Wu L."/>
            <person name="Ma J."/>
        </authorList>
    </citation>
    <scope>NUCLEOTIDE SEQUENCE [LARGE SCALE GENOMIC DNA]</scope>
    <source>
        <strain evidence="4">ICMP 6774ER</strain>
    </source>
</reference>
<sequence>MSGVAGYPPEFAERYRAEGYWRGEVLGDLLRPWNQSDRIAVVDPAARRWSYAELDRQADRFAAGLARLGIERGDRIVVQLPNIAAFVAVSVGCYRLGAIPVYGLPGHRRREISYLAEVSAAVGLVVADEYQGFSYTDLAREVQKEASSVRHVIVVGEPAEFLGFDDVLAEPVPMQGPDPSAVAFFLLSGGTTGLPKLIPRTHDDYAYQLRASAAATGTDQHGCYLASLPIAHNAALGCPGLLGTLAVGGKVVLPRNPSPDVVFDLLETERVTLTTLMPPMVQVWREAREFFDVDMSRLVIQVGSAHMSPDLAGSIMTEMGARLTHWFGMAEGLLTYTRLDDPYDVVIGTQGRPMAAADEIKVVDETDAEVARGEVGELLTRGPYTIRGYYRAGEVNSRAFTTDGFLRTGDLVRITPDGNMVVEGRLKDVINKGGEKIVAAELEDVLGLHPAFRQVVVVGVPHELMGEVPCVFAVCDGAAPSLPEVRAFLTSHGVAPYKLPDRVEAVTALPRTTVGKIDKQRLRAEFITKAGSGPNRT</sequence>
<accession>A0ABW4TFJ3</accession>
<name>A0ABW4TFJ3_9ACTN</name>
<dbReference type="Gene3D" id="3.30.300.30">
    <property type="match status" value="1"/>
</dbReference>